<dbReference type="RefSeq" id="WP_187243359.1">
    <property type="nucleotide sequence ID" value="NZ_BAAAOK010000009.1"/>
</dbReference>
<comment type="caution">
    <text evidence="3">The sequence shown here is derived from an EMBL/GenBank/DDBJ whole genome shotgun (WGS) entry which is preliminary data.</text>
</comment>
<name>A0ABR7LP41_9ACTN</name>
<dbReference type="SUPFAM" id="SSF50199">
    <property type="entry name" value="Staphylococcal nuclease"/>
    <property type="match status" value="1"/>
</dbReference>
<dbReference type="InterPro" id="IPR035437">
    <property type="entry name" value="SNase_OB-fold_sf"/>
</dbReference>
<dbReference type="PROSITE" id="PS50830">
    <property type="entry name" value="TNASE_3"/>
    <property type="match status" value="1"/>
</dbReference>
<evidence type="ECO:0000313" key="3">
    <source>
        <dbReference type="EMBL" id="MBC6466334.1"/>
    </source>
</evidence>
<evidence type="ECO:0000313" key="4">
    <source>
        <dbReference type="Proteomes" id="UP000805614"/>
    </source>
</evidence>
<dbReference type="InterPro" id="IPR016071">
    <property type="entry name" value="Staphylococal_nuclease_OB-fold"/>
</dbReference>
<proteinExistence type="predicted"/>
<keyword evidence="4" id="KW-1185">Reference proteome</keyword>
<protein>
    <submittedName>
        <fullName evidence="3">Thermonuclease family protein</fullName>
    </submittedName>
</protein>
<sequence length="216" mass="22789">MSGRLRVKALLVLVALVFVALVPVALLWVALRTADEPAPDAQAGRDARAHGRSVPLQRGDATRGSRIAPSADAVRVRAVRVVDGDTLVVRVGGRSISVRLLGVDAPELPRAGPPVAPDGPGCAGRAARSALSRLVRPGAVLYVIADHERHDRYGRSLLYVWTARRTFVNAALIRGGHARALVIPPNDRFAGVFRAAEAAARRAPADRPFACAGAFG</sequence>
<organism evidence="3 4">
    <name type="scientific">Actinomadura alba</name>
    <dbReference type="NCBI Taxonomy" id="406431"/>
    <lineage>
        <taxon>Bacteria</taxon>
        <taxon>Bacillati</taxon>
        <taxon>Actinomycetota</taxon>
        <taxon>Actinomycetes</taxon>
        <taxon>Streptosporangiales</taxon>
        <taxon>Thermomonosporaceae</taxon>
        <taxon>Actinomadura</taxon>
    </lineage>
</organism>
<accession>A0ABR7LP41</accession>
<feature type="region of interest" description="Disordered" evidence="1">
    <location>
        <begin position="39"/>
        <end position="65"/>
    </location>
</feature>
<evidence type="ECO:0000256" key="1">
    <source>
        <dbReference type="SAM" id="MobiDB-lite"/>
    </source>
</evidence>
<evidence type="ECO:0000259" key="2">
    <source>
        <dbReference type="PROSITE" id="PS50830"/>
    </source>
</evidence>
<reference evidence="3 4" key="1">
    <citation type="submission" date="2020-06" db="EMBL/GenBank/DDBJ databases">
        <title>Actinomadura xiongansis sp. nov., isolated from soil of Baiyangdian.</title>
        <authorList>
            <person name="Zhang X."/>
        </authorList>
    </citation>
    <scope>NUCLEOTIDE SEQUENCE [LARGE SCALE GENOMIC DNA]</scope>
    <source>
        <strain evidence="3 4">HBUM206468</strain>
    </source>
</reference>
<dbReference type="Gene3D" id="2.40.50.90">
    <property type="match status" value="1"/>
</dbReference>
<dbReference type="Proteomes" id="UP000805614">
    <property type="component" value="Unassembled WGS sequence"/>
</dbReference>
<dbReference type="SMART" id="SM00318">
    <property type="entry name" value="SNc"/>
    <property type="match status" value="1"/>
</dbReference>
<feature type="domain" description="TNase-like" evidence="2">
    <location>
        <begin position="72"/>
        <end position="203"/>
    </location>
</feature>
<dbReference type="EMBL" id="JABVEC010000008">
    <property type="protein sequence ID" value="MBC6466334.1"/>
    <property type="molecule type" value="Genomic_DNA"/>
</dbReference>
<gene>
    <name evidence="3" type="ORF">HKK74_12590</name>
</gene>
<dbReference type="Pfam" id="PF00565">
    <property type="entry name" value="SNase"/>
    <property type="match status" value="1"/>
</dbReference>
<dbReference type="InterPro" id="IPR002071">
    <property type="entry name" value="Thermonucl_AS"/>
</dbReference>
<dbReference type="PROSITE" id="PS01123">
    <property type="entry name" value="TNASE_1"/>
    <property type="match status" value="1"/>
</dbReference>